<feature type="domain" description="F-box" evidence="2">
    <location>
        <begin position="93"/>
        <end position="142"/>
    </location>
</feature>
<dbReference type="CDD" id="cd09917">
    <property type="entry name" value="F-box_SF"/>
    <property type="match status" value="1"/>
</dbReference>
<accession>A0A8H7XMT4</accession>
<feature type="compositionally biased region" description="Basic and acidic residues" evidence="1">
    <location>
        <begin position="10"/>
        <end position="23"/>
    </location>
</feature>
<feature type="region of interest" description="Disordered" evidence="1">
    <location>
        <begin position="1"/>
        <end position="55"/>
    </location>
</feature>
<proteinExistence type="predicted"/>
<evidence type="ECO:0000313" key="3">
    <source>
        <dbReference type="EMBL" id="KAG5162538.1"/>
    </source>
</evidence>
<organism evidence="3">
    <name type="scientific">Psilocybe cubensis</name>
    <name type="common">Psychedelic mushroom</name>
    <name type="synonym">Stropharia cubensis</name>
    <dbReference type="NCBI Taxonomy" id="181762"/>
    <lineage>
        <taxon>Eukaryota</taxon>
        <taxon>Fungi</taxon>
        <taxon>Dikarya</taxon>
        <taxon>Basidiomycota</taxon>
        <taxon>Agaricomycotina</taxon>
        <taxon>Agaricomycetes</taxon>
        <taxon>Agaricomycetidae</taxon>
        <taxon>Agaricales</taxon>
        <taxon>Agaricineae</taxon>
        <taxon>Strophariaceae</taxon>
        <taxon>Psilocybe</taxon>
    </lineage>
</organism>
<dbReference type="SMART" id="SM00256">
    <property type="entry name" value="FBOX"/>
    <property type="match status" value="1"/>
</dbReference>
<reference evidence="3" key="1">
    <citation type="submission" date="2021-02" db="EMBL/GenBank/DDBJ databases">
        <title>Psilocybe cubensis genome.</title>
        <authorList>
            <person name="Mckernan K.J."/>
            <person name="Crawford S."/>
            <person name="Trippe A."/>
            <person name="Kane L.T."/>
            <person name="Mclaughlin S."/>
        </authorList>
    </citation>
    <scope>NUCLEOTIDE SEQUENCE [LARGE SCALE GENOMIC DNA]</scope>
    <source>
        <strain evidence="3">MGC-MH-2018</strain>
    </source>
</reference>
<dbReference type="PROSITE" id="PS50181">
    <property type="entry name" value="FBOX"/>
    <property type="match status" value="1"/>
</dbReference>
<dbReference type="Gene3D" id="1.20.1280.50">
    <property type="match status" value="1"/>
</dbReference>
<comment type="caution">
    <text evidence="3">The sequence shown here is derived from an EMBL/GenBank/DDBJ whole genome shotgun (WGS) entry which is preliminary data.</text>
</comment>
<dbReference type="EMBL" id="JAFIQS010000018">
    <property type="protein sequence ID" value="KAG5162538.1"/>
    <property type="molecule type" value="Genomic_DNA"/>
</dbReference>
<evidence type="ECO:0000259" key="2">
    <source>
        <dbReference type="PROSITE" id="PS50181"/>
    </source>
</evidence>
<dbReference type="SUPFAM" id="SSF81383">
    <property type="entry name" value="F-box domain"/>
    <property type="match status" value="1"/>
</dbReference>
<dbReference type="Pfam" id="PF12937">
    <property type="entry name" value="F-box-like"/>
    <property type="match status" value="1"/>
</dbReference>
<gene>
    <name evidence="3" type="ORF">JR316_012423</name>
</gene>
<dbReference type="OrthoDB" id="2322499at2759"/>
<protein>
    <recommendedName>
        <fullName evidence="2">F-box domain-containing protein</fullName>
    </recommendedName>
</protein>
<feature type="compositionally biased region" description="Basic and acidic residues" evidence="1">
    <location>
        <begin position="32"/>
        <end position="41"/>
    </location>
</feature>
<name>A0A8H7XMT4_PSICU</name>
<dbReference type="InterPro" id="IPR036047">
    <property type="entry name" value="F-box-like_dom_sf"/>
</dbReference>
<dbReference type="AlphaFoldDB" id="A0A8H7XMT4"/>
<dbReference type="InterPro" id="IPR001810">
    <property type="entry name" value="F-box_dom"/>
</dbReference>
<sequence>MSPRRNPKRNAREAFNKDTDVEKSIVSGMNEGHGKAQKPDESEQENIVPPSRATKKRRVKEVGSVDMQAESSSAIITANDTAPEKPCDIELPRAQLGSMPDELLCEIFSYTLPLDLLQLSHTCKSFRSFLMHTSARFIWKSARLNVPVPGLPDCPEDLNEAQYAALVFAPNCQFCFKKPVNRNFGEYVTSNIMTDFYARIKSCIPCLRNKKIFFPWKRGQGPWWNGPYPRTMAPYLPFVAAPKGTYNARITYKILHLPTNDAWAEEYRNAKSKAKWVEDKTRARKLAYVHSERCKVFMVEWNKHLVNERKAVVAKYVESLGWEEEFLKNWNPKLLIQNDPELQIIFQVDISQEWLDNTRDWFNLRMSKLKIERLDQERENRVIKAYIVLDDVLKNFALDLPPNALVPQVPDIIGYPAIQDIIHENQFNDNLSAKDFEPLRSVFPSIVAQSLQEREEKLLAIIAKELGEGMFDPKTILHLATTTFHCEICHEDILQYPRVLVHRHAYECRHPLQRKFGTDHIDEVILQNSVYRIFSWGKSGSITFRKEDVNTMSETLKMLGYDPKTTTRAEMDAADPILECEGCITTCLRSSNVGYQRMMRWSAVATHGDPRSTYHCRFSSARKNPMKLAKVDEETAKTVRSKLLQAINKFDNPHNALTYGYLMCSRCRKWGDMVTLSTHLKDVHMIDSPTEDDIVLRLDGDAPQICNMTVDLSD</sequence>
<evidence type="ECO:0000256" key="1">
    <source>
        <dbReference type="SAM" id="MobiDB-lite"/>
    </source>
</evidence>